<sequence>MSSQLQLQTSEHLYNLFETSDKFIIYLQIPGVKKEDFNIGLSLCNTNIVYFKFKYDIIEEFGNCLKRNFCFPKDEVFLKLDLPKYINPDEEATVEFMKGIAMIVLTKVIDVKLKRLRIKYDCL</sequence>
<protein>
    <recommendedName>
        <fullName evidence="3">SHSP domain-containing protein</fullName>
    </recommendedName>
</protein>
<comment type="caution">
    <text evidence="1">The sequence shown here is derived from an EMBL/GenBank/DDBJ whole genome shotgun (WGS) entry which is preliminary data.</text>
</comment>
<dbReference type="SUPFAM" id="SSF49764">
    <property type="entry name" value="HSP20-like chaperones"/>
    <property type="match status" value="1"/>
</dbReference>
<proteinExistence type="predicted"/>
<dbReference type="AlphaFoldDB" id="A0A397TD07"/>
<gene>
    <name evidence="1" type="ORF">C1645_872269</name>
</gene>
<dbReference type="Gene3D" id="2.60.40.790">
    <property type="match status" value="1"/>
</dbReference>
<name>A0A397TD07_9GLOM</name>
<dbReference type="InterPro" id="IPR008978">
    <property type="entry name" value="HSP20-like_chaperone"/>
</dbReference>
<accession>A0A397TD07</accession>
<evidence type="ECO:0000313" key="1">
    <source>
        <dbReference type="EMBL" id="RIA96120.1"/>
    </source>
</evidence>
<dbReference type="Proteomes" id="UP000265703">
    <property type="component" value="Unassembled WGS sequence"/>
</dbReference>
<dbReference type="CDD" id="cd00298">
    <property type="entry name" value="ACD_sHsps_p23-like"/>
    <property type="match status" value="1"/>
</dbReference>
<keyword evidence="2" id="KW-1185">Reference proteome</keyword>
<dbReference type="EMBL" id="QKYT01000050">
    <property type="protein sequence ID" value="RIA96120.1"/>
    <property type="molecule type" value="Genomic_DNA"/>
</dbReference>
<organism evidence="1 2">
    <name type="scientific">Glomus cerebriforme</name>
    <dbReference type="NCBI Taxonomy" id="658196"/>
    <lineage>
        <taxon>Eukaryota</taxon>
        <taxon>Fungi</taxon>
        <taxon>Fungi incertae sedis</taxon>
        <taxon>Mucoromycota</taxon>
        <taxon>Glomeromycotina</taxon>
        <taxon>Glomeromycetes</taxon>
        <taxon>Glomerales</taxon>
        <taxon>Glomeraceae</taxon>
        <taxon>Glomus</taxon>
    </lineage>
</organism>
<evidence type="ECO:0000313" key="2">
    <source>
        <dbReference type="Proteomes" id="UP000265703"/>
    </source>
</evidence>
<evidence type="ECO:0008006" key="3">
    <source>
        <dbReference type="Google" id="ProtNLM"/>
    </source>
</evidence>
<reference evidence="1 2" key="1">
    <citation type="submission" date="2018-06" db="EMBL/GenBank/DDBJ databases">
        <title>Comparative genomics reveals the genomic features of Rhizophagus irregularis, R. cerebriforme, R. diaphanum and Gigaspora rosea, and their symbiotic lifestyle signature.</title>
        <authorList>
            <person name="Morin E."/>
            <person name="San Clemente H."/>
            <person name="Chen E.C.H."/>
            <person name="De La Providencia I."/>
            <person name="Hainaut M."/>
            <person name="Kuo A."/>
            <person name="Kohler A."/>
            <person name="Murat C."/>
            <person name="Tang N."/>
            <person name="Roy S."/>
            <person name="Loubradou J."/>
            <person name="Henrissat B."/>
            <person name="Grigoriev I.V."/>
            <person name="Corradi N."/>
            <person name="Roux C."/>
            <person name="Martin F.M."/>
        </authorList>
    </citation>
    <scope>NUCLEOTIDE SEQUENCE [LARGE SCALE GENOMIC DNA]</scope>
    <source>
        <strain evidence="1 2">DAOM 227022</strain>
    </source>
</reference>
<dbReference type="OrthoDB" id="2433884at2759"/>